<evidence type="ECO:0000259" key="9">
    <source>
        <dbReference type="PROSITE" id="PS50026"/>
    </source>
</evidence>
<keyword evidence="6 7" id="KW-1015">Disulfide bond</keyword>
<dbReference type="GO" id="GO:0005783">
    <property type="term" value="C:endoplasmic reticulum"/>
    <property type="evidence" value="ECO:0007669"/>
    <property type="project" value="UniProtKB-SubCell"/>
</dbReference>
<dbReference type="PROSITE" id="PS50026">
    <property type="entry name" value="EGF_3"/>
    <property type="match status" value="1"/>
</dbReference>
<dbReference type="Pfam" id="PF11938">
    <property type="entry name" value="DUF3456"/>
    <property type="match status" value="1"/>
</dbReference>
<dbReference type="InterPro" id="IPR000152">
    <property type="entry name" value="EGF-type_Asp/Asn_hydroxyl_site"/>
</dbReference>
<feature type="transmembrane region" description="Helical" evidence="8">
    <location>
        <begin position="327"/>
        <end position="345"/>
    </location>
</feature>
<comment type="caution">
    <text evidence="7">Lacks conserved residue(s) required for the propagation of feature annotation.</text>
</comment>
<evidence type="ECO:0000313" key="10">
    <source>
        <dbReference type="Proteomes" id="UP000035681"/>
    </source>
</evidence>
<protein>
    <submittedName>
        <fullName evidence="11">EGF-like domain-containing protein</fullName>
    </submittedName>
</protein>
<dbReference type="PROSITE" id="PS00022">
    <property type="entry name" value="EGF_1"/>
    <property type="match status" value="1"/>
</dbReference>
<evidence type="ECO:0000256" key="3">
    <source>
        <dbReference type="ARBA" id="ARBA00022729"/>
    </source>
</evidence>
<comment type="subcellular location">
    <subcellularLocation>
        <location evidence="1">Endoplasmic reticulum</location>
    </subcellularLocation>
</comment>
<evidence type="ECO:0000256" key="8">
    <source>
        <dbReference type="SAM" id="Phobius"/>
    </source>
</evidence>
<dbReference type="InterPro" id="IPR001881">
    <property type="entry name" value="EGF-like_Ca-bd_dom"/>
</dbReference>
<dbReference type="WBParaSite" id="TCONS_00015251.p1">
    <property type="protein sequence ID" value="TCONS_00015251.p1"/>
    <property type="gene ID" value="XLOC_010483"/>
</dbReference>
<dbReference type="Proteomes" id="UP000035681">
    <property type="component" value="Unplaced"/>
</dbReference>
<name>A0AAF5DNJ9_STRER</name>
<reference evidence="11" key="1">
    <citation type="submission" date="2024-02" db="UniProtKB">
        <authorList>
            <consortium name="WormBaseParasite"/>
        </authorList>
    </citation>
    <scope>IDENTIFICATION</scope>
</reference>
<dbReference type="PROSITE" id="PS01186">
    <property type="entry name" value="EGF_2"/>
    <property type="match status" value="1"/>
</dbReference>
<keyword evidence="5" id="KW-0256">Endoplasmic reticulum</keyword>
<dbReference type="PANTHER" id="PTHR24039">
    <property type="entry name" value="FIBRILLIN-RELATED"/>
    <property type="match status" value="1"/>
</dbReference>
<keyword evidence="10" id="KW-1185">Reference proteome</keyword>
<keyword evidence="8" id="KW-0472">Membrane</keyword>
<dbReference type="GO" id="GO:0005509">
    <property type="term" value="F:calcium ion binding"/>
    <property type="evidence" value="ECO:0007669"/>
    <property type="project" value="InterPro"/>
</dbReference>
<dbReference type="Gene3D" id="2.10.25.10">
    <property type="entry name" value="Laminin"/>
    <property type="match status" value="2"/>
</dbReference>
<evidence type="ECO:0000256" key="4">
    <source>
        <dbReference type="ARBA" id="ARBA00022737"/>
    </source>
</evidence>
<evidence type="ECO:0000256" key="7">
    <source>
        <dbReference type="PROSITE-ProRule" id="PRU00076"/>
    </source>
</evidence>
<feature type="domain" description="EGF-like" evidence="9">
    <location>
        <begin position="152"/>
        <end position="191"/>
    </location>
</feature>
<dbReference type="PROSITE" id="PS01248">
    <property type="entry name" value="EGF_LAM_1"/>
    <property type="match status" value="1"/>
</dbReference>
<dbReference type="Pfam" id="PF07645">
    <property type="entry name" value="EGF_CA"/>
    <property type="match status" value="1"/>
</dbReference>
<feature type="disulfide bond" evidence="7">
    <location>
        <begin position="181"/>
        <end position="190"/>
    </location>
</feature>
<dbReference type="SUPFAM" id="SSF57196">
    <property type="entry name" value="EGF/Laminin"/>
    <property type="match status" value="1"/>
</dbReference>
<evidence type="ECO:0000256" key="5">
    <source>
        <dbReference type="ARBA" id="ARBA00022824"/>
    </source>
</evidence>
<evidence type="ECO:0000256" key="6">
    <source>
        <dbReference type="ARBA" id="ARBA00023157"/>
    </source>
</evidence>
<evidence type="ECO:0000313" key="11">
    <source>
        <dbReference type="WBParaSite" id="TCONS_00015251.p1"/>
    </source>
</evidence>
<keyword evidence="2 7" id="KW-0245">EGF-like domain</keyword>
<keyword evidence="4" id="KW-0677">Repeat</keyword>
<evidence type="ECO:0000256" key="2">
    <source>
        <dbReference type="ARBA" id="ARBA00022536"/>
    </source>
</evidence>
<dbReference type="SMART" id="SM00179">
    <property type="entry name" value="EGF_CA"/>
    <property type="match status" value="1"/>
</dbReference>
<dbReference type="InterPro" id="IPR002049">
    <property type="entry name" value="LE_dom"/>
</dbReference>
<proteinExistence type="predicted"/>
<dbReference type="PROSITE" id="PS00010">
    <property type="entry name" value="ASX_HYDROXYL"/>
    <property type="match status" value="1"/>
</dbReference>
<dbReference type="AlphaFoldDB" id="A0AAF5DNJ9"/>
<keyword evidence="3" id="KW-0732">Signal</keyword>
<dbReference type="InterPro" id="IPR021852">
    <property type="entry name" value="DUF3456"/>
</dbReference>
<dbReference type="InterPro" id="IPR049883">
    <property type="entry name" value="NOTCH1_EGF-like"/>
</dbReference>
<dbReference type="InterPro" id="IPR000742">
    <property type="entry name" value="EGF"/>
</dbReference>
<dbReference type="PROSITE" id="PS01187">
    <property type="entry name" value="EGF_CA"/>
    <property type="match status" value="1"/>
</dbReference>
<keyword evidence="8" id="KW-1133">Transmembrane helix</keyword>
<dbReference type="InterPro" id="IPR018097">
    <property type="entry name" value="EGF_Ca-bd_CS"/>
</dbReference>
<keyword evidence="8" id="KW-0812">Transmembrane</keyword>
<organism evidence="10 11">
    <name type="scientific">Strongyloides stercoralis</name>
    <name type="common">Threadworm</name>
    <dbReference type="NCBI Taxonomy" id="6248"/>
    <lineage>
        <taxon>Eukaryota</taxon>
        <taxon>Metazoa</taxon>
        <taxon>Ecdysozoa</taxon>
        <taxon>Nematoda</taxon>
        <taxon>Chromadorea</taxon>
        <taxon>Rhabditida</taxon>
        <taxon>Tylenchina</taxon>
        <taxon>Panagrolaimomorpha</taxon>
        <taxon>Strongyloidoidea</taxon>
        <taxon>Strongyloididae</taxon>
        <taxon>Strongyloides</taxon>
    </lineage>
</organism>
<accession>A0AAF5DNJ9</accession>
<evidence type="ECO:0000256" key="1">
    <source>
        <dbReference type="ARBA" id="ARBA00004240"/>
    </source>
</evidence>
<sequence length="362" mass="40906">MKLFAKKYSLIQIVLSIFSFIINAQAGCLECKLLVETFLVGLEKTKKGNFAGGNTDWEERKLGTYKTSETRFLEIIEYVCKKNSLENSDNYSGKNNIEFKCHNLLEKYEEEIEEWFKNEQDKENDMMDYFCYNKFKLCCPPGQYGSDCKNCPGLLSNGTVCYGRGTCDGDGLRKGTGKCMCEEGYAGPYCNNCGSQYFEEIKTTTYIKCEKCYEGCAKGCKSSGPKGCNSCRTGFEMNEELGCVDIDECVNGEKKCVKANEYCKNTIGSYDCLCIEGYILNKKTKECEIDINAHPLKGWYRPDTFLKSIAFTSFIAILGFVIWQRSLTLAILALIASILIAYIEYKVDVNTIPDEAKNFLNS</sequence>